<dbReference type="AlphaFoldDB" id="A0AAN8SYC9"/>
<evidence type="ECO:0000313" key="1">
    <source>
        <dbReference type="EMBL" id="KAK6778115.1"/>
    </source>
</evidence>
<dbReference type="Proteomes" id="UP001371456">
    <property type="component" value="Unassembled WGS sequence"/>
</dbReference>
<proteinExistence type="predicted"/>
<reference evidence="1 2" key="1">
    <citation type="submission" date="2024-02" db="EMBL/GenBank/DDBJ databases">
        <title>de novo genome assembly of Solanum bulbocastanum strain 11H21.</title>
        <authorList>
            <person name="Hosaka A.J."/>
        </authorList>
    </citation>
    <scope>NUCLEOTIDE SEQUENCE [LARGE SCALE GENOMIC DNA]</scope>
    <source>
        <tissue evidence="1">Young leaves</tissue>
    </source>
</reference>
<gene>
    <name evidence="1" type="ORF">RDI58_024833</name>
</gene>
<dbReference type="PANTHER" id="PTHR47602">
    <property type="entry name" value="F-BOX PROTEIN SKIP22"/>
    <property type="match status" value="1"/>
</dbReference>
<protein>
    <submittedName>
        <fullName evidence="1">Uncharacterized protein</fullName>
    </submittedName>
</protein>
<keyword evidence="2" id="KW-1185">Reference proteome</keyword>
<dbReference type="PANTHER" id="PTHR47602:SF2">
    <property type="entry name" value="F-BOX PROTEIN SKIP22"/>
    <property type="match status" value="1"/>
</dbReference>
<dbReference type="EMBL" id="JBANQN010000010">
    <property type="protein sequence ID" value="KAK6778115.1"/>
    <property type="molecule type" value="Genomic_DNA"/>
</dbReference>
<evidence type="ECO:0000313" key="2">
    <source>
        <dbReference type="Proteomes" id="UP001371456"/>
    </source>
</evidence>
<organism evidence="1 2">
    <name type="scientific">Solanum bulbocastanum</name>
    <name type="common">Wild potato</name>
    <dbReference type="NCBI Taxonomy" id="147425"/>
    <lineage>
        <taxon>Eukaryota</taxon>
        <taxon>Viridiplantae</taxon>
        <taxon>Streptophyta</taxon>
        <taxon>Embryophyta</taxon>
        <taxon>Tracheophyta</taxon>
        <taxon>Spermatophyta</taxon>
        <taxon>Magnoliopsida</taxon>
        <taxon>eudicotyledons</taxon>
        <taxon>Gunneridae</taxon>
        <taxon>Pentapetalae</taxon>
        <taxon>asterids</taxon>
        <taxon>lamiids</taxon>
        <taxon>Solanales</taxon>
        <taxon>Solanaceae</taxon>
        <taxon>Solanoideae</taxon>
        <taxon>Solaneae</taxon>
        <taxon>Solanum</taxon>
    </lineage>
</organism>
<sequence length="94" mass="10771">MEEFMEVDDNGDYSDVNFMEAFSVLGFLRKVFTEELNDDDGSRDHKLLVVAVHDAFVESGFVLLDPITFTENSVSQFLKYWSSGSRKTLLYTLT</sequence>
<accession>A0AAN8SYC9</accession>
<comment type="caution">
    <text evidence="1">The sequence shown here is derived from an EMBL/GenBank/DDBJ whole genome shotgun (WGS) entry which is preliminary data.</text>
</comment>
<name>A0AAN8SYC9_SOLBU</name>